<accession>A0A0F8ZY60</accession>
<proteinExistence type="predicted"/>
<feature type="non-terminal residue" evidence="1">
    <location>
        <position position="369"/>
    </location>
</feature>
<dbReference type="AlphaFoldDB" id="A0A0F8ZY60"/>
<sequence>KLYRDGNDELQFLPVDENEFSFQSLAITDRRLVDSLGLHINAYDLELPEYIEGEVNLYGGIGKHPYGEIYVSDMELNMTWLDYSDYTVDTNTFNAGDYNSENFMITTQPITSQGVYADGELYLHHQIDISNPANIITGIPGVDFAVIMPNETSRIKSVDISYIDRISAPYNWVESWQGFSLTQEDFNAIPVYNPFNALTYDPSSAVLTESAEFELVVNNEGKYQINFFNTPTNIIAALSSDIIQIDFHAEYEFIENDDFIINEGPNTYDVELHWIFPESAYYEWNQFEYHPDITDTASFNVSFSHIAEYSTESDFKSTYNETFQFYPNEYNFTEFEFTTFDDDEFEVTLNLTGGGDFQGRFDDIEPFGM</sequence>
<reference evidence="1" key="1">
    <citation type="journal article" date="2015" name="Nature">
        <title>Complex archaea that bridge the gap between prokaryotes and eukaryotes.</title>
        <authorList>
            <person name="Spang A."/>
            <person name="Saw J.H."/>
            <person name="Jorgensen S.L."/>
            <person name="Zaremba-Niedzwiedzka K."/>
            <person name="Martijn J."/>
            <person name="Lind A.E."/>
            <person name="van Eijk R."/>
            <person name="Schleper C."/>
            <person name="Guy L."/>
            <person name="Ettema T.J."/>
        </authorList>
    </citation>
    <scope>NUCLEOTIDE SEQUENCE</scope>
</reference>
<organism evidence="1">
    <name type="scientific">marine sediment metagenome</name>
    <dbReference type="NCBI Taxonomy" id="412755"/>
    <lineage>
        <taxon>unclassified sequences</taxon>
        <taxon>metagenomes</taxon>
        <taxon>ecological metagenomes</taxon>
    </lineage>
</organism>
<evidence type="ECO:0000313" key="1">
    <source>
        <dbReference type="EMBL" id="KKK64891.1"/>
    </source>
</evidence>
<comment type="caution">
    <text evidence="1">The sequence shown here is derived from an EMBL/GenBank/DDBJ whole genome shotgun (WGS) entry which is preliminary data.</text>
</comment>
<dbReference type="EMBL" id="LAZR01060816">
    <property type="protein sequence ID" value="KKK64891.1"/>
    <property type="molecule type" value="Genomic_DNA"/>
</dbReference>
<name>A0A0F8ZY60_9ZZZZ</name>
<feature type="non-terminal residue" evidence="1">
    <location>
        <position position="1"/>
    </location>
</feature>
<protein>
    <submittedName>
        <fullName evidence="1">Uncharacterized protein</fullName>
    </submittedName>
</protein>
<gene>
    <name evidence="1" type="ORF">LCGC14_2979640</name>
</gene>